<protein>
    <submittedName>
        <fullName evidence="4">TetR/AcrR family transcriptional regulator</fullName>
    </submittedName>
</protein>
<evidence type="ECO:0000256" key="1">
    <source>
        <dbReference type="ARBA" id="ARBA00023125"/>
    </source>
</evidence>
<keyword evidence="1 2" id="KW-0238">DNA-binding</keyword>
<dbReference type="OrthoDB" id="9795011at2"/>
<dbReference type="InterPro" id="IPR001647">
    <property type="entry name" value="HTH_TetR"/>
</dbReference>
<dbReference type="SUPFAM" id="SSF48498">
    <property type="entry name" value="Tetracyclin repressor-like, C-terminal domain"/>
    <property type="match status" value="1"/>
</dbReference>
<organism evidence="4 5">
    <name type="scientific">Streptomyces inhibens</name>
    <dbReference type="NCBI Taxonomy" id="2293571"/>
    <lineage>
        <taxon>Bacteria</taxon>
        <taxon>Bacillati</taxon>
        <taxon>Actinomycetota</taxon>
        <taxon>Actinomycetes</taxon>
        <taxon>Kitasatosporales</taxon>
        <taxon>Streptomycetaceae</taxon>
        <taxon>Streptomyces</taxon>
    </lineage>
</organism>
<name>A0A371PPV0_STRIH</name>
<dbReference type="PROSITE" id="PS50977">
    <property type="entry name" value="HTH_TETR_2"/>
    <property type="match status" value="1"/>
</dbReference>
<evidence type="ECO:0000256" key="2">
    <source>
        <dbReference type="PROSITE-ProRule" id="PRU00335"/>
    </source>
</evidence>
<dbReference type="AlphaFoldDB" id="A0A371PPV0"/>
<reference evidence="4 5" key="1">
    <citation type="submission" date="2018-08" db="EMBL/GenBank/DDBJ databases">
        <title>Streptomyces NEAU-D10 sp. nov., a novel Actinomycete isolated from soil.</title>
        <authorList>
            <person name="Jin L."/>
        </authorList>
    </citation>
    <scope>NUCLEOTIDE SEQUENCE [LARGE SCALE GENOMIC DNA]</scope>
    <source>
        <strain evidence="4 5">NEAU-D10</strain>
    </source>
</reference>
<feature type="domain" description="HTH tetR-type" evidence="3">
    <location>
        <begin position="44"/>
        <end position="103"/>
    </location>
</feature>
<proteinExistence type="predicted"/>
<comment type="caution">
    <text evidence="4">The sequence shown here is derived from an EMBL/GenBank/DDBJ whole genome shotgun (WGS) entry which is preliminary data.</text>
</comment>
<dbReference type="Gene3D" id="1.10.357.10">
    <property type="entry name" value="Tetracycline Repressor, domain 2"/>
    <property type="match status" value="1"/>
</dbReference>
<dbReference type="InterPro" id="IPR036271">
    <property type="entry name" value="Tet_transcr_reg_TetR-rel_C_sf"/>
</dbReference>
<evidence type="ECO:0000313" key="5">
    <source>
        <dbReference type="Proteomes" id="UP000262477"/>
    </source>
</evidence>
<keyword evidence="5" id="KW-1185">Reference proteome</keyword>
<accession>A0A371PPV0</accession>
<dbReference type="Pfam" id="PF00440">
    <property type="entry name" value="TetR_N"/>
    <property type="match status" value="1"/>
</dbReference>
<dbReference type="SUPFAM" id="SSF46689">
    <property type="entry name" value="Homeodomain-like"/>
    <property type="match status" value="1"/>
</dbReference>
<gene>
    <name evidence="4" type="ORF">DY245_42930</name>
</gene>
<evidence type="ECO:0000259" key="3">
    <source>
        <dbReference type="PROSITE" id="PS50977"/>
    </source>
</evidence>
<dbReference type="EMBL" id="QUAC01000483">
    <property type="protein sequence ID" value="REK84515.1"/>
    <property type="molecule type" value="Genomic_DNA"/>
</dbReference>
<dbReference type="GO" id="GO:0003677">
    <property type="term" value="F:DNA binding"/>
    <property type="evidence" value="ECO:0007669"/>
    <property type="project" value="UniProtKB-UniRule"/>
</dbReference>
<dbReference type="PRINTS" id="PR00455">
    <property type="entry name" value="HTHTETR"/>
</dbReference>
<feature type="DNA-binding region" description="H-T-H motif" evidence="2">
    <location>
        <begin position="66"/>
        <end position="85"/>
    </location>
</feature>
<sequence>MPVAGCSIDLIANGGSCFRPRKVVGPWGPSWREAHMADQSQKSRWTRRHILESAARVISETGSSTPLREIFAEIGRTSGTFYYHFPDKIALIQGIVDEAEAGLLRSTEVAEGGLELQKWVDFGLTVAYCIPRIPTLQASLRVSAEIRARRDIKTPLDAWTSRNCQYLAAARARQELQDGYYEDTDAAHGACSLESLSRIVVEHWVGAAALSDRDDCQAEKSIRDWYRIILPSLARDGVLKRLNVSPERGEQLAQNHAYFSATSISA</sequence>
<dbReference type="Proteomes" id="UP000262477">
    <property type="component" value="Unassembled WGS sequence"/>
</dbReference>
<evidence type="ECO:0000313" key="4">
    <source>
        <dbReference type="EMBL" id="REK84515.1"/>
    </source>
</evidence>
<dbReference type="InterPro" id="IPR009057">
    <property type="entry name" value="Homeodomain-like_sf"/>
</dbReference>